<dbReference type="EMBL" id="MHMY01000012">
    <property type="protein sequence ID" value="OGZ35293.1"/>
    <property type="molecule type" value="Genomic_DNA"/>
</dbReference>
<accession>A0A1G2FBA4</accession>
<dbReference type="Proteomes" id="UP000176974">
    <property type="component" value="Unassembled WGS sequence"/>
</dbReference>
<comment type="caution">
    <text evidence="2">The sequence shown here is derived from an EMBL/GenBank/DDBJ whole genome shotgun (WGS) entry which is preliminary data.</text>
</comment>
<gene>
    <name evidence="2" type="ORF">A2815_02255</name>
</gene>
<dbReference type="AlphaFoldDB" id="A0A1G2FBA4"/>
<evidence type="ECO:0000313" key="3">
    <source>
        <dbReference type="Proteomes" id="UP000176974"/>
    </source>
</evidence>
<proteinExistence type="predicted"/>
<feature type="transmembrane region" description="Helical" evidence="1">
    <location>
        <begin position="30"/>
        <end position="51"/>
    </location>
</feature>
<keyword evidence="1" id="KW-0472">Membrane</keyword>
<name>A0A1G2FBA4_9BACT</name>
<evidence type="ECO:0000313" key="2">
    <source>
        <dbReference type="EMBL" id="OGZ35293.1"/>
    </source>
</evidence>
<sequence length="60" mass="6572">MTRMKIGISAGLALVGMLLMFFSAPYSSFFLIILGAILAGIGLFGLSIVTIKYNELDWRE</sequence>
<evidence type="ECO:0000256" key="1">
    <source>
        <dbReference type="SAM" id="Phobius"/>
    </source>
</evidence>
<keyword evidence="1" id="KW-0812">Transmembrane</keyword>
<organism evidence="2 3">
    <name type="scientific">Candidatus Portnoybacteria bacterium RIFCSPHIGHO2_01_FULL_40_12b</name>
    <dbReference type="NCBI Taxonomy" id="1801994"/>
    <lineage>
        <taxon>Bacteria</taxon>
        <taxon>Candidatus Portnoyibacteriota</taxon>
    </lineage>
</organism>
<protein>
    <submittedName>
        <fullName evidence="2">Uncharacterized protein</fullName>
    </submittedName>
</protein>
<reference evidence="2 3" key="1">
    <citation type="journal article" date="2016" name="Nat. Commun.">
        <title>Thousands of microbial genomes shed light on interconnected biogeochemical processes in an aquifer system.</title>
        <authorList>
            <person name="Anantharaman K."/>
            <person name="Brown C.T."/>
            <person name="Hug L.A."/>
            <person name="Sharon I."/>
            <person name="Castelle C.J."/>
            <person name="Probst A.J."/>
            <person name="Thomas B.C."/>
            <person name="Singh A."/>
            <person name="Wilkins M.J."/>
            <person name="Karaoz U."/>
            <person name="Brodie E.L."/>
            <person name="Williams K.H."/>
            <person name="Hubbard S.S."/>
            <person name="Banfield J.F."/>
        </authorList>
    </citation>
    <scope>NUCLEOTIDE SEQUENCE [LARGE SCALE GENOMIC DNA]</scope>
</reference>
<keyword evidence="1" id="KW-1133">Transmembrane helix</keyword>
<feature type="transmembrane region" description="Helical" evidence="1">
    <location>
        <begin position="7"/>
        <end position="24"/>
    </location>
</feature>